<evidence type="ECO:0000313" key="2">
    <source>
        <dbReference type="Proteomes" id="UP000034488"/>
    </source>
</evidence>
<protein>
    <submittedName>
        <fullName evidence="1">Uncharacterized protein</fullName>
    </submittedName>
</protein>
<accession>A0A0G0DG50</accession>
<sequence>MEYKEEKISRELIAFSDQTIFESSQRTGEVIRANPLNFNIEKLPDSIQPELLETLSIILDKTVAEDIYTDTTDDELDTVNEALNHRIKNWGCDIKRVLDVTLLSKILTNREYTTKLVNNDLLRELLTNNHTEDLSYIWLSSLRQKLVSEKE</sequence>
<name>A0A0G0DG50_9BACT</name>
<proteinExistence type="predicted"/>
<reference evidence="1 2" key="1">
    <citation type="journal article" date="2015" name="Nature">
        <title>rRNA introns, odd ribosomes, and small enigmatic genomes across a large radiation of phyla.</title>
        <authorList>
            <person name="Brown C.T."/>
            <person name="Hug L.A."/>
            <person name="Thomas B.C."/>
            <person name="Sharon I."/>
            <person name="Castelle C.J."/>
            <person name="Singh A."/>
            <person name="Wilkins M.J."/>
            <person name="Williams K.H."/>
            <person name="Banfield J.F."/>
        </authorList>
    </citation>
    <scope>NUCLEOTIDE SEQUENCE [LARGE SCALE GENOMIC DNA]</scope>
</reference>
<evidence type="ECO:0000313" key="1">
    <source>
        <dbReference type="EMBL" id="KKP54342.1"/>
    </source>
</evidence>
<organism evidence="1 2">
    <name type="scientific">candidate division WS6 bacterium GW2011_GWB1_33_6</name>
    <dbReference type="NCBI Taxonomy" id="1619088"/>
    <lineage>
        <taxon>Bacteria</taxon>
        <taxon>Candidatus Dojkabacteria</taxon>
    </lineage>
</organism>
<dbReference type="AlphaFoldDB" id="A0A0G0DG50"/>
<comment type="caution">
    <text evidence="1">The sequence shown here is derived from an EMBL/GenBank/DDBJ whole genome shotgun (WGS) entry which is preliminary data.</text>
</comment>
<dbReference type="Proteomes" id="UP000034488">
    <property type="component" value="Unassembled WGS sequence"/>
</dbReference>
<gene>
    <name evidence="1" type="ORF">UR47_C0020G0003</name>
</gene>
<dbReference type="EMBL" id="LBPI01000020">
    <property type="protein sequence ID" value="KKP54342.1"/>
    <property type="molecule type" value="Genomic_DNA"/>
</dbReference>